<dbReference type="EMBL" id="MNBE01000157">
    <property type="protein sequence ID" value="OKP13105.1"/>
    <property type="molecule type" value="Genomic_DNA"/>
</dbReference>
<dbReference type="Proteomes" id="UP000186955">
    <property type="component" value="Unassembled WGS sequence"/>
</dbReference>
<name>A0A1Q5UKT9_9EURO</name>
<reference evidence="1 2" key="1">
    <citation type="submission" date="2016-10" db="EMBL/GenBank/DDBJ databases">
        <title>Genome sequence of the ascomycete fungus Penicillium subrubescens.</title>
        <authorList>
            <person name="De Vries R.P."/>
            <person name="Peng M."/>
            <person name="Dilokpimol A."/>
            <person name="Hilden K."/>
            <person name="Makela M.R."/>
            <person name="Grigoriev I."/>
            <person name="Riley R."/>
            <person name="Granchi Z."/>
        </authorList>
    </citation>
    <scope>NUCLEOTIDE SEQUENCE [LARGE SCALE GENOMIC DNA]</scope>
    <source>
        <strain evidence="1 2">CBS 132785</strain>
    </source>
</reference>
<proteinExistence type="predicted"/>
<accession>A0A1Q5UKT9</accession>
<organism evidence="1 2">
    <name type="scientific">Penicillium subrubescens</name>
    <dbReference type="NCBI Taxonomy" id="1316194"/>
    <lineage>
        <taxon>Eukaryota</taxon>
        <taxon>Fungi</taxon>
        <taxon>Dikarya</taxon>
        <taxon>Ascomycota</taxon>
        <taxon>Pezizomycotina</taxon>
        <taxon>Eurotiomycetes</taxon>
        <taxon>Eurotiomycetidae</taxon>
        <taxon>Eurotiales</taxon>
        <taxon>Aspergillaceae</taxon>
        <taxon>Penicillium</taxon>
    </lineage>
</organism>
<protein>
    <submittedName>
        <fullName evidence="1">Uncharacterized protein</fullName>
    </submittedName>
</protein>
<keyword evidence="2" id="KW-1185">Reference proteome</keyword>
<sequence>MVGQPLRESSAIEDEKKCLSRARLETASPRAHEFVILSAITATRTTGYLQTDSNRFSWTENAELVMSLSSSDPIAALV</sequence>
<gene>
    <name evidence="1" type="ORF">PENSUB_1205</name>
</gene>
<evidence type="ECO:0000313" key="1">
    <source>
        <dbReference type="EMBL" id="OKP13105.1"/>
    </source>
</evidence>
<comment type="caution">
    <text evidence="1">The sequence shown here is derived from an EMBL/GenBank/DDBJ whole genome shotgun (WGS) entry which is preliminary data.</text>
</comment>
<dbReference type="AlphaFoldDB" id="A0A1Q5UKT9"/>
<evidence type="ECO:0000313" key="2">
    <source>
        <dbReference type="Proteomes" id="UP000186955"/>
    </source>
</evidence>